<sequence>MTTILGFLSRNFKRSFSLASLTRSLAFPFSTLTTSTPSRVPSIPILSFILFIVDPAPRKYIPSLLRISSATASASASNSALSSIVVASLLPWTSISTIGVMASENFFALTLSLL</sequence>
<dbReference type="Proteomes" id="UP000000752">
    <property type="component" value="Chromosome"/>
</dbReference>
<evidence type="ECO:0000313" key="1">
    <source>
        <dbReference type="EMBL" id="BAA30788.1"/>
    </source>
</evidence>
<dbReference type="KEGG" id="pho:PH1676"/>
<evidence type="ECO:0000313" key="2">
    <source>
        <dbReference type="Proteomes" id="UP000000752"/>
    </source>
</evidence>
<accession>O59326</accession>
<reference evidence="1 2" key="1">
    <citation type="journal article" date="1998" name="DNA Res.">
        <title>Complete sequence and gene organization of the genome of a hyper-thermophilic archaebacterium, Pyrococcus horikoshii OT3.</title>
        <authorList>
            <person name="Kawarabayasi Y."/>
            <person name="Sawada M."/>
            <person name="Horikawa H."/>
            <person name="Haikawa Y."/>
            <person name="Hino Y."/>
            <person name="Yamamoto S."/>
            <person name="Sekine M."/>
            <person name="Baba S."/>
            <person name="Kosugi H."/>
            <person name="Hosoyama A."/>
            <person name="Nagai Y."/>
            <person name="Sakai M."/>
            <person name="Ogura K."/>
            <person name="Otuka R."/>
            <person name="Nakazawa H."/>
            <person name="Takamiya M."/>
            <person name="Ohfuku Y."/>
            <person name="Funahashi T."/>
            <person name="Tanaka T."/>
            <person name="Kudoh Y."/>
            <person name="Yamazaki J."/>
            <person name="Kushida N."/>
            <person name="Oguchi A."/>
            <person name="Aoki K."/>
            <person name="Nakamura Y."/>
            <person name="Robb T.F."/>
            <person name="Horikoshi K."/>
            <person name="Masuchi Y."/>
            <person name="Shizuya H."/>
            <person name="Kikuchi H."/>
        </authorList>
    </citation>
    <scope>NUCLEOTIDE SEQUENCE [LARGE SCALE GENOMIC DNA]</scope>
    <source>
        <strain evidence="2">ATCC 700860 / DSM 12428 / JCM 9974 / NBRC 100139 / OT-3</strain>
    </source>
</reference>
<gene>
    <name evidence="1" type="ordered locus">PH1676</name>
</gene>
<dbReference type="EMBL" id="BA000001">
    <property type="protein sequence ID" value="BAA30788.1"/>
    <property type="molecule type" value="Genomic_DNA"/>
</dbReference>
<dbReference type="EnsemblBacteria" id="BAA30788">
    <property type="protein sequence ID" value="BAA30788"/>
    <property type="gene ID" value="BAA30788"/>
</dbReference>
<dbReference type="AlphaFoldDB" id="O59326"/>
<keyword evidence="2" id="KW-1185">Reference proteome</keyword>
<organism evidence="1 2">
    <name type="scientific">Pyrococcus horikoshii (strain ATCC 700860 / DSM 12428 / JCM 9974 / NBRC 100139 / OT-3)</name>
    <dbReference type="NCBI Taxonomy" id="70601"/>
    <lineage>
        <taxon>Archaea</taxon>
        <taxon>Methanobacteriati</taxon>
        <taxon>Methanobacteriota</taxon>
        <taxon>Thermococci</taxon>
        <taxon>Thermococcales</taxon>
        <taxon>Thermococcaceae</taxon>
        <taxon>Pyrococcus</taxon>
    </lineage>
</organism>
<name>O59326_PYRHO</name>
<proteinExistence type="predicted"/>
<dbReference type="PIR" id="D71048">
    <property type="entry name" value="D71048"/>
</dbReference>
<protein>
    <submittedName>
        <fullName evidence="1">Uncharacterized protein</fullName>
    </submittedName>
</protein>